<reference evidence="1" key="1">
    <citation type="submission" date="2022-03" db="EMBL/GenBank/DDBJ databases">
        <authorList>
            <person name="Alioto T."/>
            <person name="Alioto T."/>
            <person name="Gomez Garrido J."/>
        </authorList>
    </citation>
    <scope>NUCLEOTIDE SEQUENCE</scope>
</reference>
<protein>
    <submittedName>
        <fullName evidence="1">Uncharacterized protein</fullName>
    </submittedName>
</protein>
<accession>A0AAD1TMB6</accession>
<sequence length="119" mass="13777">MAAFTDTMDVQLQRLLSLALRRVQFLETQLQHFRNWEGFSAKLSSTGHTDISQMLHRLDLERADGHIANGENKEETNENSSFTGTDIMLTSLLYRLCDHIVLSFLQYISELLEDTSHRY</sequence>
<dbReference type="Proteomes" id="UP001295444">
    <property type="component" value="Chromosome 12"/>
</dbReference>
<dbReference type="AlphaFoldDB" id="A0AAD1TMB6"/>
<gene>
    <name evidence="1" type="ORF">PECUL_23A045472</name>
</gene>
<name>A0AAD1TMB6_PELCU</name>
<dbReference type="EMBL" id="OW240923">
    <property type="protein sequence ID" value="CAH2326216.1"/>
    <property type="molecule type" value="Genomic_DNA"/>
</dbReference>
<evidence type="ECO:0000313" key="1">
    <source>
        <dbReference type="EMBL" id="CAH2326216.1"/>
    </source>
</evidence>
<proteinExistence type="predicted"/>
<keyword evidence="2" id="KW-1185">Reference proteome</keyword>
<organism evidence="1 2">
    <name type="scientific">Pelobates cultripes</name>
    <name type="common">Western spadefoot toad</name>
    <dbReference type="NCBI Taxonomy" id="61616"/>
    <lineage>
        <taxon>Eukaryota</taxon>
        <taxon>Metazoa</taxon>
        <taxon>Chordata</taxon>
        <taxon>Craniata</taxon>
        <taxon>Vertebrata</taxon>
        <taxon>Euteleostomi</taxon>
        <taxon>Amphibia</taxon>
        <taxon>Batrachia</taxon>
        <taxon>Anura</taxon>
        <taxon>Pelobatoidea</taxon>
        <taxon>Pelobatidae</taxon>
        <taxon>Pelobates</taxon>
    </lineage>
</organism>
<evidence type="ECO:0000313" key="2">
    <source>
        <dbReference type="Proteomes" id="UP001295444"/>
    </source>
</evidence>